<keyword evidence="3" id="KW-0820">tRNA-binding</keyword>
<dbReference type="EMBL" id="JBHTCO010000004">
    <property type="protein sequence ID" value="MFC7392441.1"/>
    <property type="molecule type" value="Genomic_DNA"/>
</dbReference>
<comment type="subcellular location">
    <subcellularLocation>
        <location evidence="3">Cytoplasm</location>
    </subcellularLocation>
</comment>
<dbReference type="InterPro" id="IPR014729">
    <property type="entry name" value="Rossmann-like_a/b/a_fold"/>
</dbReference>
<keyword evidence="5" id="KW-1185">Reference proteome</keyword>
<comment type="catalytic activity">
    <reaction evidence="3">
        <text>cytidine(34) in elongator tRNA(Met) + acetate + ATP = N(4)-acetylcytidine(34) in elongator tRNA(Met) + AMP + diphosphate</text>
        <dbReference type="Rhea" id="RHEA:58144"/>
        <dbReference type="Rhea" id="RHEA-COMP:10693"/>
        <dbReference type="Rhea" id="RHEA-COMP:10694"/>
        <dbReference type="ChEBI" id="CHEBI:30089"/>
        <dbReference type="ChEBI" id="CHEBI:30616"/>
        <dbReference type="ChEBI" id="CHEBI:33019"/>
        <dbReference type="ChEBI" id="CHEBI:74900"/>
        <dbReference type="ChEBI" id="CHEBI:82748"/>
        <dbReference type="ChEBI" id="CHEBI:456215"/>
    </reaction>
</comment>
<protein>
    <recommendedName>
        <fullName evidence="3">tRNA(Met) cytidine acetate ligase</fullName>
        <ecNumber evidence="3">6.3.4.-</ecNumber>
    </recommendedName>
</protein>
<dbReference type="RefSeq" id="WP_380964556.1">
    <property type="nucleotide sequence ID" value="NZ_JBHTCO010000004.1"/>
</dbReference>
<organism evidence="4 5">
    <name type="scientific">Scopulibacillus cellulosilyticus</name>
    <dbReference type="NCBI Taxonomy" id="2665665"/>
    <lineage>
        <taxon>Bacteria</taxon>
        <taxon>Bacillati</taxon>
        <taxon>Bacillota</taxon>
        <taxon>Bacilli</taxon>
        <taxon>Bacillales</taxon>
        <taxon>Sporolactobacillaceae</taxon>
        <taxon>Scopulibacillus</taxon>
    </lineage>
</organism>
<name>A0ABW2PSQ3_9BACL</name>
<comment type="function">
    <text evidence="3">Catalyzes the formation of N(4)-acetylcytidine (ac(4)C) at the wobble position of elongator tRNA(Met), using acetate and ATP as substrates. First activates an acetate ion to form acetyladenylate (Ac-AMP) and then transfers the acetyl group to tRNA to form ac(4)C34.</text>
</comment>
<dbReference type="HAMAP" id="MF_01539">
    <property type="entry name" value="TmcAL"/>
    <property type="match status" value="1"/>
</dbReference>
<dbReference type="SUPFAM" id="SSF52374">
    <property type="entry name" value="Nucleotidylyl transferase"/>
    <property type="match status" value="1"/>
</dbReference>
<keyword evidence="3" id="KW-0963">Cytoplasm</keyword>
<gene>
    <name evidence="3" type="primary">tmcAL</name>
    <name evidence="4" type="ORF">ACFQRG_05540</name>
</gene>
<dbReference type="InterPro" id="IPR008513">
    <property type="entry name" value="tRNA(Met)_cyd_acetate_ligase"/>
</dbReference>
<dbReference type="EC" id="6.3.4.-" evidence="3"/>
<sequence length="418" mass="47942">MKVAGVIVEYNPLHNGHLHHIQKTRENTGADVLVAVMSGYFLQRGEPALVSKWLRTKLALLAGIDIVVELPYAFSTQKAEIFASGSVSILGHLGVTDLCFGSEQGEILPFENTITIIDQYGEQYDHQLKKYLKEGYSYPKAHALAFQELKTSNHSLIDLSQPNNILGYHYLKSVKEQALPIKVSTVKRIGAGYHDVHMNNGSIASATSIRKAIFEHGNLEEIYRAVPPFTYQYLKSAFDRNQIYRWDDFYPFLKYRLSIETAESLSSIYEAEEGLENRIIKIMQDSNTFHTFMDKLKTKRYTWTRLQRLCTHMLVNAKKEEMLHALNEKKASYIRLLGMNQNGQAYLNHIKNQCPVPIITRLKKDKDNDPLMSLDMKAAKVYELAAISNQPKNKINNEFMQPPLRYDELNHHFLSDIK</sequence>
<feature type="binding site" evidence="3">
    <location>
        <position position="101"/>
    </location>
    <ligand>
        <name>ATP</name>
        <dbReference type="ChEBI" id="CHEBI:30616"/>
    </ligand>
</feature>
<evidence type="ECO:0000256" key="3">
    <source>
        <dbReference type="HAMAP-Rule" id="MF_01539"/>
    </source>
</evidence>
<keyword evidence="1 3" id="KW-0436">Ligase</keyword>
<proteinExistence type="inferred from homology"/>
<feature type="binding site" evidence="3">
    <location>
        <begin position="188"/>
        <end position="189"/>
    </location>
    <ligand>
        <name>ATP</name>
        <dbReference type="ChEBI" id="CHEBI:30616"/>
    </ligand>
</feature>
<accession>A0ABW2PSQ3</accession>
<keyword evidence="2 3" id="KW-0819">tRNA processing</keyword>
<dbReference type="NCBIfam" id="NF010191">
    <property type="entry name" value="PRK13670.1"/>
    <property type="match status" value="1"/>
</dbReference>
<reference evidence="5" key="1">
    <citation type="journal article" date="2019" name="Int. J. Syst. Evol. Microbiol.">
        <title>The Global Catalogue of Microorganisms (GCM) 10K type strain sequencing project: providing services to taxonomists for standard genome sequencing and annotation.</title>
        <authorList>
            <consortium name="The Broad Institute Genomics Platform"/>
            <consortium name="The Broad Institute Genome Sequencing Center for Infectious Disease"/>
            <person name="Wu L."/>
            <person name="Ma J."/>
        </authorList>
    </citation>
    <scope>NUCLEOTIDE SEQUENCE [LARGE SCALE GENOMIC DNA]</scope>
    <source>
        <strain evidence="5">CGMCC 1.16305</strain>
    </source>
</reference>
<dbReference type="Proteomes" id="UP001596505">
    <property type="component" value="Unassembled WGS sequence"/>
</dbReference>
<dbReference type="Gene3D" id="3.40.50.620">
    <property type="entry name" value="HUPs"/>
    <property type="match status" value="1"/>
</dbReference>
<dbReference type="PANTHER" id="PTHR37825:SF1">
    <property type="entry name" value="TRNA(MET) CYTIDINE ACETATE LIGASE"/>
    <property type="match status" value="1"/>
</dbReference>
<comment type="similarity">
    <text evidence="3">Belongs to the TmcAL family.</text>
</comment>
<feature type="binding site" evidence="3">
    <location>
        <begin position="7"/>
        <end position="20"/>
    </location>
    <ligand>
        <name>ATP</name>
        <dbReference type="ChEBI" id="CHEBI:30616"/>
    </ligand>
</feature>
<dbReference type="Pfam" id="PF05636">
    <property type="entry name" value="HIGH_NTase1"/>
    <property type="match status" value="1"/>
</dbReference>
<evidence type="ECO:0000256" key="1">
    <source>
        <dbReference type="ARBA" id="ARBA00022598"/>
    </source>
</evidence>
<evidence type="ECO:0000313" key="5">
    <source>
        <dbReference type="Proteomes" id="UP001596505"/>
    </source>
</evidence>
<keyword evidence="3" id="KW-0067">ATP-binding</keyword>
<keyword evidence="3" id="KW-0694">RNA-binding</keyword>
<keyword evidence="3" id="KW-0547">Nucleotide-binding</keyword>
<feature type="binding site" evidence="3">
    <location>
        <position position="163"/>
    </location>
    <ligand>
        <name>ATP</name>
        <dbReference type="ChEBI" id="CHEBI:30616"/>
    </ligand>
</feature>
<evidence type="ECO:0000313" key="4">
    <source>
        <dbReference type="EMBL" id="MFC7392441.1"/>
    </source>
</evidence>
<dbReference type="PANTHER" id="PTHR37825">
    <property type="entry name" value="TRNA(MET) CYTIDINE ACETATE LIGASE"/>
    <property type="match status" value="1"/>
</dbReference>
<comment type="caution">
    <text evidence="4">The sequence shown here is derived from an EMBL/GenBank/DDBJ whole genome shotgun (WGS) entry which is preliminary data.</text>
</comment>
<evidence type="ECO:0000256" key="2">
    <source>
        <dbReference type="ARBA" id="ARBA00022694"/>
    </source>
</evidence>